<name>Q1PZN9_KUEST</name>
<keyword evidence="1" id="KW-1133">Transmembrane helix</keyword>
<evidence type="ECO:0000313" key="2">
    <source>
        <dbReference type="EMBL" id="CAJ72552.1"/>
    </source>
</evidence>
<reference evidence="2" key="2">
    <citation type="submission" date="2006-01" db="EMBL/GenBank/DDBJ databases">
        <authorList>
            <person name="Genoscope"/>
        </authorList>
    </citation>
    <scope>NUCLEOTIDE SEQUENCE</scope>
</reference>
<reference evidence="3 4" key="3">
    <citation type="submission" date="2020-02" db="EMBL/GenBank/DDBJ databases">
        <title>Newly sequenced genome of strain CSTR1 showed variability in Candidatus Kuenenia stuttgartiensis genomes.</title>
        <authorList>
            <person name="Ding C."/>
            <person name="Adrian L."/>
        </authorList>
    </citation>
    <scope>NUCLEOTIDE SEQUENCE [LARGE SCALE GENOMIC DNA]</scope>
    <source>
        <strain evidence="3 4">CSTR1</strain>
    </source>
</reference>
<dbReference type="AlphaFoldDB" id="Q1PZN9"/>
<accession>Q1PZN9</accession>
<evidence type="ECO:0000313" key="4">
    <source>
        <dbReference type="Proteomes" id="UP000501926"/>
    </source>
</evidence>
<proteinExistence type="predicted"/>
<organism evidence="2">
    <name type="scientific">Kuenenia stuttgartiensis</name>
    <dbReference type="NCBI Taxonomy" id="174633"/>
    <lineage>
        <taxon>Bacteria</taxon>
        <taxon>Pseudomonadati</taxon>
        <taxon>Planctomycetota</taxon>
        <taxon>Candidatus Brocadiia</taxon>
        <taxon>Candidatus Brocadiales</taxon>
        <taxon>Candidatus Brocadiaceae</taxon>
        <taxon>Candidatus Kuenenia</taxon>
    </lineage>
</organism>
<reference evidence="2" key="1">
    <citation type="journal article" date="2006" name="Nature">
        <title>Deciphering the evolution and metabolism of an anammox bacterium from a community genome.</title>
        <authorList>
            <person name="Strous M."/>
            <person name="Pelletier E."/>
            <person name="Mangenot S."/>
            <person name="Rattei T."/>
            <person name="Lehner A."/>
            <person name="Taylor M.W."/>
            <person name="Horn M."/>
            <person name="Daims H."/>
            <person name="Bartol-Mavel D."/>
            <person name="Wincker P."/>
            <person name="Barbe V."/>
            <person name="Fonknechten N."/>
            <person name="Vallenet D."/>
            <person name="Segurens B."/>
            <person name="Schenowitz-Truong C."/>
            <person name="Medigue C."/>
            <person name="Collingro A."/>
            <person name="Snel B."/>
            <person name="Dutilh B.E."/>
            <person name="OpDenCamp H.J.M."/>
            <person name="vanDerDrift C."/>
            <person name="Cirpus I."/>
            <person name="vanDePas-Schoonen K.T."/>
            <person name="Harhangi H.R."/>
            <person name="vanNiftrik L."/>
            <person name="Schmid M."/>
            <person name="Keltjens J."/>
            <person name="vanDeVossenberg J."/>
            <person name="Kartal B."/>
            <person name="Meier H."/>
            <person name="Frishman D."/>
            <person name="Huynen M.A."/>
            <person name="Mewes H."/>
            <person name="Weissenbach J."/>
            <person name="Jetten M.S.M."/>
            <person name="Wagner M."/>
            <person name="LePaslier D."/>
        </authorList>
    </citation>
    <scope>NUCLEOTIDE SEQUENCE</scope>
</reference>
<keyword evidence="1" id="KW-0812">Transmembrane</keyword>
<gene>
    <name evidence="3" type="ORF">KsCSTR_06900</name>
    <name evidence="2" type="ORF">kustd1807</name>
</gene>
<feature type="transmembrane region" description="Helical" evidence="1">
    <location>
        <begin position="20"/>
        <end position="44"/>
    </location>
</feature>
<sequence length="52" mass="6297">MFKTTPSQNTSNRRLNVKNILITYLRVKKMPPFVYLNLFFYLIYSKKKDPKP</sequence>
<evidence type="ECO:0000256" key="1">
    <source>
        <dbReference type="SAM" id="Phobius"/>
    </source>
</evidence>
<keyword evidence="1" id="KW-0472">Membrane</keyword>
<protein>
    <submittedName>
        <fullName evidence="2">Uncharacterized protein</fullName>
    </submittedName>
</protein>
<dbReference type="EMBL" id="CT573072">
    <property type="protein sequence ID" value="CAJ72552.1"/>
    <property type="molecule type" value="Genomic_DNA"/>
</dbReference>
<dbReference type="Proteomes" id="UP000501926">
    <property type="component" value="Chromosome"/>
</dbReference>
<dbReference type="EMBL" id="CP049055">
    <property type="protein sequence ID" value="QII10069.1"/>
    <property type="molecule type" value="Genomic_DNA"/>
</dbReference>
<evidence type="ECO:0000313" key="3">
    <source>
        <dbReference type="EMBL" id="QII10069.1"/>
    </source>
</evidence>